<dbReference type="SMART" id="SM00751">
    <property type="entry name" value="BSD"/>
    <property type="match status" value="1"/>
</dbReference>
<dbReference type="PROSITE" id="PS50858">
    <property type="entry name" value="BSD"/>
    <property type="match status" value="1"/>
</dbReference>
<feature type="compositionally biased region" description="Pro residues" evidence="1">
    <location>
        <begin position="13"/>
        <end position="25"/>
    </location>
</feature>
<evidence type="ECO:0000259" key="2">
    <source>
        <dbReference type="PROSITE" id="PS50858"/>
    </source>
</evidence>
<proteinExistence type="predicted"/>
<evidence type="ECO:0000256" key="1">
    <source>
        <dbReference type="SAM" id="MobiDB-lite"/>
    </source>
</evidence>
<comment type="caution">
    <text evidence="3">The sequence shown here is derived from an EMBL/GenBank/DDBJ whole genome shotgun (WGS) entry which is preliminary data.</text>
</comment>
<reference evidence="3" key="1">
    <citation type="submission" date="2022-12" db="EMBL/GenBank/DDBJ databases">
        <title>Draft genome assemblies for two species of Escallonia (Escalloniales).</title>
        <authorList>
            <person name="Chanderbali A."/>
            <person name="Dervinis C."/>
            <person name="Anghel I."/>
            <person name="Soltis D."/>
            <person name="Soltis P."/>
            <person name="Zapata F."/>
        </authorList>
    </citation>
    <scope>NUCLEOTIDE SEQUENCE</scope>
    <source>
        <strain evidence="3">UCBG92.1500</strain>
        <tissue evidence="3">Leaf</tissue>
    </source>
</reference>
<accession>A0AA88QM81</accession>
<feature type="compositionally biased region" description="Acidic residues" evidence="1">
    <location>
        <begin position="411"/>
        <end position="425"/>
    </location>
</feature>
<dbReference type="Pfam" id="PF03909">
    <property type="entry name" value="BSD"/>
    <property type="match status" value="1"/>
</dbReference>
<evidence type="ECO:0000313" key="3">
    <source>
        <dbReference type="EMBL" id="KAK2965435.1"/>
    </source>
</evidence>
<dbReference type="Proteomes" id="UP001187471">
    <property type="component" value="Unassembled WGS sequence"/>
</dbReference>
<feature type="region of interest" description="Disordered" evidence="1">
    <location>
        <begin position="1"/>
        <end position="71"/>
    </location>
</feature>
<evidence type="ECO:0000313" key="4">
    <source>
        <dbReference type="Proteomes" id="UP001187471"/>
    </source>
</evidence>
<feature type="compositionally biased region" description="Basic and acidic residues" evidence="1">
    <location>
        <begin position="324"/>
        <end position="354"/>
    </location>
</feature>
<name>A0AA88QM81_9ASTE</name>
<dbReference type="PANTHER" id="PTHR31923:SF9">
    <property type="entry name" value="BSD DOMAIN-CONTAINING PROTEIN"/>
    <property type="match status" value="1"/>
</dbReference>
<gene>
    <name evidence="3" type="ORF">RJ640_017075</name>
</gene>
<protein>
    <recommendedName>
        <fullName evidence="2">BSD domain-containing protein</fullName>
    </recommendedName>
</protein>
<organism evidence="3 4">
    <name type="scientific">Escallonia rubra</name>
    <dbReference type="NCBI Taxonomy" id="112253"/>
    <lineage>
        <taxon>Eukaryota</taxon>
        <taxon>Viridiplantae</taxon>
        <taxon>Streptophyta</taxon>
        <taxon>Embryophyta</taxon>
        <taxon>Tracheophyta</taxon>
        <taxon>Spermatophyta</taxon>
        <taxon>Magnoliopsida</taxon>
        <taxon>eudicotyledons</taxon>
        <taxon>Gunneridae</taxon>
        <taxon>Pentapetalae</taxon>
        <taxon>asterids</taxon>
        <taxon>campanulids</taxon>
        <taxon>Escalloniales</taxon>
        <taxon>Escalloniaceae</taxon>
        <taxon>Escallonia</taxon>
    </lineage>
</organism>
<dbReference type="InterPro" id="IPR005607">
    <property type="entry name" value="BSD_dom"/>
</dbReference>
<sequence length="431" mass="48409">MSSWLPFLKSPPDQNPGPRSPPENTPSPAALSKTLGHQLRLAASFLAPPPQPQPHSAAAAEADDLSPRRSSSQAFLGVRNDLAEIGGSLKTTVTGISRFASNLLQFRADGGDDVDGDDDGVGITEEVVEFVGAISSRPDAWQLYYADFDMSDIQREHAATIEHLVPSFAALRQKVCIYLTEEQFWMIYFILLLPRLNEDDFKLLSTPEARLFLHMPNFVYFCKMDWLYYDDRYSGFIFSNMLMTTEKTEKSNFYFLSIVEVREVLLQRLRDKKINPLGTPEETETVDSSQKGDKLRSTKGVSSPSDAFKLPIQVMNTVEGVETYEHENIEQRSGEEEKDRSTFADARKGPKSEEEVSFSDLEDDDNNLSGRLSGFRKAESSCSESNEWVRLNKDVRRRVSQSTSREKDSEGESSNEWLAVDDIDSDSFSGA</sequence>
<dbReference type="PANTHER" id="PTHR31923">
    <property type="entry name" value="BSD DOMAIN-CONTAINING PROTEIN"/>
    <property type="match status" value="1"/>
</dbReference>
<keyword evidence="4" id="KW-1185">Reference proteome</keyword>
<dbReference type="EMBL" id="JAVXUO010003220">
    <property type="protein sequence ID" value="KAK2965435.1"/>
    <property type="molecule type" value="Genomic_DNA"/>
</dbReference>
<feature type="domain" description="BSD" evidence="2">
    <location>
        <begin position="145"/>
        <end position="196"/>
    </location>
</feature>
<feature type="compositionally biased region" description="Acidic residues" evidence="1">
    <location>
        <begin position="355"/>
        <end position="366"/>
    </location>
</feature>
<dbReference type="InterPro" id="IPR035925">
    <property type="entry name" value="BSD_dom_sf"/>
</dbReference>
<dbReference type="AlphaFoldDB" id="A0AA88QM81"/>
<feature type="region of interest" description="Disordered" evidence="1">
    <location>
        <begin position="276"/>
        <end position="306"/>
    </location>
</feature>
<feature type="region of interest" description="Disordered" evidence="1">
    <location>
        <begin position="324"/>
        <end position="431"/>
    </location>
</feature>
<dbReference type="SUPFAM" id="SSF140383">
    <property type="entry name" value="BSD domain-like"/>
    <property type="match status" value="1"/>
</dbReference>